<dbReference type="GO" id="GO:0042910">
    <property type="term" value="F:xenobiotic transmembrane transporter activity"/>
    <property type="evidence" value="ECO:0007669"/>
    <property type="project" value="InterPro"/>
</dbReference>
<dbReference type="EMBL" id="JANKAS010000014">
    <property type="protein sequence ID" value="MCR1899830.1"/>
    <property type="molecule type" value="Genomic_DNA"/>
</dbReference>
<sequence length="451" mass="49063">MEKSILKNFTKYVSLNVLGMIGLSCYILADTFFISKALGATGIAALNFSIPVYSVMHGIGLMIGIGGATRYSIVKSQHQDQRANSIFSHCMGLGLLIGMLFVLIGIIGPKFLAVVLGADATTLPLTKTYLTTMLCFAPFFIINNVVLAFVRNDHNPNLPMIAMLVGSFSNIILDYIFMFPLKMGMFGAAFATGLAPIISISVLSIHFIKGENNFKFVRSKVYWSSIWDIFSLGLSSFITEVSSAVVLITFNLVILNLEGNLGVASYGIIANIALVGISIFTGIAQGIQPLISKAYGMSNNTVLEKIIKFALVTSLVIAVAIYFGVFFTSDGIIRIFNSEQNLKIAQLTKTGLRIYFIGFFFAGINIIISTYLSAIEQARNAFIISILRGCVVIVPSVLLLSRLWEMTGIWLAFVFTELIVTMIAIPIANSNKEVEIGDKRAGTLAHITIKS</sequence>
<feature type="transmembrane region" description="Helical" evidence="7">
    <location>
        <begin position="354"/>
        <end position="374"/>
    </location>
</feature>
<comment type="caution">
    <text evidence="8">The sequence shown here is derived from an EMBL/GenBank/DDBJ whole genome shotgun (WGS) entry which is preliminary data.</text>
</comment>
<gene>
    <name evidence="8" type="ORF">NSA47_12690</name>
</gene>
<keyword evidence="3" id="KW-1003">Cell membrane</keyword>
<keyword evidence="9" id="KW-1185">Reference proteome</keyword>
<feature type="transmembrane region" description="Helical" evidence="7">
    <location>
        <begin position="229"/>
        <end position="257"/>
    </location>
</feature>
<evidence type="ECO:0000256" key="4">
    <source>
        <dbReference type="ARBA" id="ARBA00022692"/>
    </source>
</evidence>
<evidence type="ECO:0000256" key="3">
    <source>
        <dbReference type="ARBA" id="ARBA00022475"/>
    </source>
</evidence>
<feature type="transmembrane region" description="Helical" evidence="7">
    <location>
        <begin position="161"/>
        <end position="179"/>
    </location>
</feature>
<dbReference type="PROSITE" id="PS51257">
    <property type="entry name" value="PROKAR_LIPOPROTEIN"/>
    <property type="match status" value="1"/>
</dbReference>
<keyword evidence="6 7" id="KW-0472">Membrane</keyword>
<evidence type="ECO:0000256" key="2">
    <source>
        <dbReference type="ARBA" id="ARBA00022448"/>
    </source>
</evidence>
<feature type="transmembrane region" description="Helical" evidence="7">
    <location>
        <begin position="306"/>
        <end position="327"/>
    </location>
</feature>
<feature type="transmembrane region" description="Helical" evidence="7">
    <location>
        <begin position="86"/>
        <end position="108"/>
    </location>
</feature>
<evidence type="ECO:0000256" key="5">
    <source>
        <dbReference type="ARBA" id="ARBA00022989"/>
    </source>
</evidence>
<evidence type="ECO:0000256" key="7">
    <source>
        <dbReference type="SAM" id="Phobius"/>
    </source>
</evidence>
<dbReference type="PIRSF" id="PIRSF006603">
    <property type="entry name" value="DinF"/>
    <property type="match status" value="1"/>
</dbReference>
<evidence type="ECO:0000313" key="9">
    <source>
        <dbReference type="Proteomes" id="UP001205748"/>
    </source>
</evidence>
<dbReference type="Pfam" id="PF01554">
    <property type="entry name" value="MatE"/>
    <property type="match status" value="2"/>
</dbReference>
<protein>
    <submittedName>
        <fullName evidence="8">MATE family efflux transporter</fullName>
    </submittedName>
</protein>
<keyword evidence="4 7" id="KW-0812">Transmembrane</keyword>
<organism evidence="8 9">
    <name type="scientific">Irregularibacter muris</name>
    <dbReference type="NCBI Taxonomy" id="1796619"/>
    <lineage>
        <taxon>Bacteria</taxon>
        <taxon>Bacillati</taxon>
        <taxon>Bacillota</taxon>
        <taxon>Clostridia</taxon>
        <taxon>Eubacteriales</taxon>
        <taxon>Eubacteriaceae</taxon>
        <taxon>Irregularibacter</taxon>
    </lineage>
</organism>
<feature type="transmembrane region" description="Helical" evidence="7">
    <location>
        <begin position="263"/>
        <end position="285"/>
    </location>
</feature>
<evidence type="ECO:0000313" key="8">
    <source>
        <dbReference type="EMBL" id="MCR1899830.1"/>
    </source>
</evidence>
<feature type="transmembrane region" description="Helical" evidence="7">
    <location>
        <begin position="40"/>
        <end position="65"/>
    </location>
</feature>
<dbReference type="InterPro" id="IPR051327">
    <property type="entry name" value="MATE_MepA_subfamily"/>
</dbReference>
<dbReference type="AlphaFoldDB" id="A0AAE3HFT5"/>
<evidence type="ECO:0000256" key="6">
    <source>
        <dbReference type="ARBA" id="ARBA00023136"/>
    </source>
</evidence>
<comment type="subcellular location">
    <subcellularLocation>
        <location evidence="1">Cell membrane</location>
        <topology evidence="1">Multi-pass membrane protein</topology>
    </subcellularLocation>
</comment>
<dbReference type="InterPro" id="IPR002528">
    <property type="entry name" value="MATE_fam"/>
</dbReference>
<feature type="transmembrane region" description="Helical" evidence="7">
    <location>
        <begin position="128"/>
        <end position="149"/>
    </location>
</feature>
<keyword evidence="2" id="KW-0813">Transport</keyword>
<dbReference type="InterPro" id="IPR048279">
    <property type="entry name" value="MdtK-like"/>
</dbReference>
<keyword evidence="5 7" id="KW-1133">Transmembrane helix</keyword>
<evidence type="ECO:0000256" key="1">
    <source>
        <dbReference type="ARBA" id="ARBA00004651"/>
    </source>
</evidence>
<dbReference type="GO" id="GO:0015297">
    <property type="term" value="F:antiporter activity"/>
    <property type="evidence" value="ECO:0007669"/>
    <property type="project" value="InterPro"/>
</dbReference>
<proteinExistence type="predicted"/>
<feature type="transmembrane region" description="Helical" evidence="7">
    <location>
        <begin position="185"/>
        <end position="208"/>
    </location>
</feature>
<name>A0AAE3HFT5_9FIRM</name>
<dbReference type="PANTHER" id="PTHR43823:SF3">
    <property type="entry name" value="MULTIDRUG EXPORT PROTEIN MEPA"/>
    <property type="match status" value="1"/>
</dbReference>
<feature type="transmembrane region" description="Helical" evidence="7">
    <location>
        <begin position="409"/>
        <end position="429"/>
    </location>
</feature>
<feature type="transmembrane region" description="Helical" evidence="7">
    <location>
        <begin position="381"/>
        <end position="403"/>
    </location>
</feature>
<dbReference type="GO" id="GO:0005886">
    <property type="term" value="C:plasma membrane"/>
    <property type="evidence" value="ECO:0007669"/>
    <property type="project" value="UniProtKB-SubCell"/>
</dbReference>
<dbReference type="PANTHER" id="PTHR43823">
    <property type="entry name" value="SPORULATION PROTEIN YKVU"/>
    <property type="match status" value="1"/>
</dbReference>
<reference evidence="8" key="1">
    <citation type="submission" date="2022-07" db="EMBL/GenBank/DDBJ databases">
        <title>Enhanced cultured diversity of the mouse gut microbiota enables custom-made synthetic communities.</title>
        <authorList>
            <person name="Afrizal A."/>
        </authorList>
    </citation>
    <scope>NUCLEOTIDE SEQUENCE</scope>
    <source>
        <strain evidence="8">DSM 28593</strain>
    </source>
</reference>
<accession>A0AAE3HFT5</accession>
<dbReference type="RefSeq" id="WP_257532557.1">
    <property type="nucleotide sequence ID" value="NZ_JANKAS010000014.1"/>
</dbReference>
<feature type="transmembrane region" description="Helical" evidence="7">
    <location>
        <begin position="12"/>
        <end position="34"/>
    </location>
</feature>
<dbReference type="Proteomes" id="UP001205748">
    <property type="component" value="Unassembled WGS sequence"/>
</dbReference>